<keyword evidence="3" id="KW-1133">Transmembrane helix</keyword>
<dbReference type="GO" id="GO:0012505">
    <property type="term" value="C:endomembrane system"/>
    <property type="evidence" value="ECO:0007669"/>
    <property type="project" value="UniProtKB-SubCell"/>
</dbReference>
<dbReference type="PIRSF" id="PIRSF031804">
    <property type="entry name" value="UCP031804"/>
    <property type="match status" value="1"/>
</dbReference>
<evidence type="ECO:0000259" key="5">
    <source>
        <dbReference type="Pfam" id="PF06803"/>
    </source>
</evidence>
<proteinExistence type="predicted"/>
<dbReference type="EMBL" id="SRSF01000001">
    <property type="protein sequence ID" value="THH41959.1"/>
    <property type="molecule type" value="Genomic_DNA"/>
</dbReference>
<accession>A0A4S4NPI8</accession>
<dbReference type="Proteomes" id="UP000308528">
    <property type="component" value="Unassembled WGS sequence"/>
</dbReference>
<name>A0A4S4NPI8_9BACT</name>
<feature type="domain" description="DUF1232" evidence="5">
    <location>
        <begin position="50"/>
        <end position="85"/>
    </location>
</feature>
<evidence type="ECO:0000256" key="3">
    <source>
        <dbReference type="ARBA" id="ARBA00022989"/>
    </source>
</evidence>
<reference evidence="6 7" key="1">
    <citation type="submission" date="2019-04" db="EMBL/GenBank/DDBJ databases">
        <title>Lewinella litorea sp. nov., isolated from a marine sand.</title>
        <authorList>
            <person name="Yoon J.-H."/>
        </authorList>
    </citation>
    <scope>NUCLEOTIDE SEQUENCE [LARGE SCALE GENOMIC DNA]</scope>
    <source>
        <strain evidence="6 7">HSMS-39</strain>
    </source>
</reference>
<evidence type="ECO:0000256" key="1">
    <source>
        <dbReference type="ARBA" id="ARBA00004127"/>
    </source>
</evidence>
<dbReference type="OrthoDB" id="9800034at2"/>
<dbReference type="InterPro" id="IPR010652">
    <property type="entry name" value="DUF1232"/>
</dbReference>
<sequence length="126" mass="14445">MNLQPYRRFFSRNRFWARLGGLARATGTKSIYTALLLYYAYERKETPKWAKRVVLGALGYLLMPLDAIPDLTPILGYTDDVSVLAAGLATVAAYVNEEVRDRAKDKLAEWFPEARTEDVREIDERL</sequence>
<comment type="subcellular location">
    <subcellularLocation>
        <location evidence="1">Endomembrane system</location>
        <topology evidence="1">Multi-pass membrane protein</topology>
    </subcellularLocation>
</comment>
<keyword evidence="4" id="KW-0472">Membrane</keyword>
<keyword evidence="7" id="KW-1185">Reference proteome</keyword>
<evidence type="ECO:0000256" key="4">
    <source>
        <dbReference type="ARBA" id="ARBA00023136"/>
    </source>
</evidence>
<comment type="caution">
    <text evidence="6">The sequence shown here is derived from an EMBL/GenBank/DDBJ whole genome shotgun (WGS) entry which is preliminary data.</text>
</comment>
<dbReference type="Pfam" id="PF06803">
    <property type="entry name" value="DUF1232"/>
    <property type="match status" value="1"/>
</dbReference>
<dbReference type="RefSeq" id="WP_136456959.1">
    <property type="nucleotide sequence ID" value="NZ_SRSF01000001.1"/>
</dbReference>
<dbReference type="InterPro" id="IPR016983">
    <property type="entry name" value="UCP031804"/>
</dbReference>
<gene>
    <name evidence="6" type="ORF">E4021_05070</name>
</gene>
<evidence type="ECO:0000256" key="2">
    <source>
        <dbReference type="ARBA" id="ARBA00022692"/>
    </source>
</evidence>
<keyword evidence="2" id="KW-0812">Transmembrane</keyword>
<protein>
    <submittedName>
        <fullName evidence="6">DUF1232 domain-containing protein</fullName>
    </submittedName>
</protein>
<evidence type="ECO:0000313" key="7">
    <source>
        <dbReference type="Proteomes" id="UP000308528"/>
    </source>
</evidence>
<organism evidence="6 7">
    <name type="scientific">Neolewinella litorea</name>
    <dbReference type="NCBI Taxonomy" id="2562452"/>
    <lineage>
        <taxon>Bacteria</taxon>
        <taxon>Pseudomonadati</taxon>
        <taxon>Bacteroidota</taxon>
        <taxon>Saprospiria</taxon>
        <taxon>Saprospirales</taxon>
        <taxon>Lewinellaceae</taxon>
        <taxon>Neolewinella</taxon>
    </lineage>
</organism>
<dbReference type="AlphaFoldDB" id="A0A4S4NPI8"/>
<evidence type="ECO:0000313" key="6">
    <source>
        <dbReference type="EMBL" id="THH41959.1"/>
    </source>
</evidence>